<evidence type="ECO:0000313" key="2">
    <source>
        <dbReference type="Proteomes" id="UP000623129"/>
    </source>
</evidence>
<organism evidence="1 2">
    <name type="scientific">Carex littledalei</name>
    <dbReference type="NCBI Taxonomy" id="544730"/>
    <lineage>
        <taxon>Eukaryota</taxon>
        <taxon>Viridiplantae</taxon>
        <taxon>Streptophyta</taxon>
        <taxon>Embryophyta</taxon>
        <taxon>Tracheophyta</taxon>
        <taxon>Spermatophyta</taxon>
        <taxon>Magnoliopsida</taxon>
        <taxon>Liliopsida</taxon>
        <taxon>Poales</taxon>
        <taxon>Cyperaceae</taxon>
        <taxon>Cyperoideae</taxon>
        <taxon>Cariceae</taxon>
        <taxon>Carex</taxon>
        <taxon>Carex subgen. Euthyceras</taxon>
    </lineage>
</organism>
<dbReference type="EMBL" id="SWLB01000001">
    <property type="protein sequence ID" value="KAF3341869.1"/>
    <property type="molecule type" value="Genomic_DNA"/>
</dbReference>
<evidence type="ECO:0000313" key="1">
    <source>
        <dbReference type="EMBL" id="KAF3341869.1"/>
    </source>
</evidence>
<reference evidence="1" key="1">
    <citation type="submission" date="2020-01" db="EMBL/GenBank/DDBJ databases">
        <title>Genome sequence of Kobresia littledalei, the first chromosome-level genome in the family Cyperaceae.</title>
        <authorList>
            <person name="Qu G."/>
        </authorList>
    </citation>
    <scope>NUCLEOTIDE SEQUENCE</scope>
    <source>
        <strain evidence="1">C.B.Clarke</strain>
        <tissue evidence="1">Leaf</tissue>
    </source>
</reference>
<dbReference type="AlphaFoldDB" id="A0A833S1U9"/>
<evidence type="ECO:0008006" key="3">
    <source>
        <dbReference type="Google" id="ProtNLM"/>
    </source>
</evidence>
<proteinExistence type="predicted"/>
<comment type="caution">
    <text evidence="1">The sequence shown here is derived from an EMBL/GenBank/DDBJ whole genome shotgun (WGS) entry which is preliminary data.</text>
</comment>
<dbReference type="Proteomes" id="UP000623129">
    <property type="component" value="Unassembled WGS sequence"/>
</dbReference>
<sequence length="166" mass="19380">MIITYYAIPQQKVTVINANLTRFELTANSVTSLSYNLTFTMNIHNSVWFNKADYHDMEVDCYYNNEQFDSIKLVNFKLKPRRTRIFNFSRSGNSTVNLQSNGVDAFRRSNEMGFFDLEIWLKGKRTYANEDGDYDAKFSYQCKLNLQLITSQNSSTQANFQPVKCH</sequence>
<keyword evidence="2" id="KW-1185">Reference proteome</keyword>
<accession>A0A833S1U9</accession>
<protein>
    <recommendedName>
        <fullName evidence="3">Late embryogenesis abundant protein LEA-2 subgroup domain-containing protein</fullName>
    </recommendedName>
</protein>
<dbReference type="OrthoDB" id="635605at2759"/>
<gene>
    <name evidence="1" type="ORF">FCM35_KLT00507</name>
</gene>
<name>A0A833S1U9_9POAL</name>